<keyword evidence="3" id="KW-0378">Hydrolase</keyword>
<dbReference type="Proteomes" id="UP001634393">
    <property type="component" value="Unassembled WGS sequence"/>
</dbReference>
<dbReference type="SMART" id="SM00768">
    <property type="entry name" value="X8"/>
    <property type="match status" value="1"/>
</dbReference>
<protein>
    <recommendedName>
        <fullName evidence="7">X8 domain-containing protein</fullName>
    </recommendedName>
</protein>
<dbReference type="Pfam" id="PF07983">
    <property type="entry name" value="X8"/>
    <property type="match status" value="1"/>
</dbReference>
<name>A0ABD3RIR3_9LAMI</name>
<evidence type="ECO:0000256" key="2">
    <source>
        <dbReference type="ARBA" id="ARBA00022729"/>
    </source>
</evidence>
<dbReference type="Pfam" id="PF00332">
    <property type="entry name" value="Glyco_hydro_17"/>
    <property type="match status" value="1"/>
</dbReference>
<dbReference type="InterPro" id="IPR044965">
    <property type="entry name" value="Glyco_hydro_17_plant"/>
</dbReference>
<evidence type="ECO:0000256" key="5">
    <source>
        <dbReference type="ARBA" id="ARBA00023295"/>
    </source>
</evidence>
<dbReference type="PANTHER" id="PTHR32227">
    <property type="entry name" value="GLUCAN ENDO-1,3-BETA-GLUCOSIDASE BG1-RELATED-RELATED"/>
    <property type="match status" value="1"/>
</dbReference>
<dbReference type="SUPFAM" id="SSF51445">
    <property type="entry name" value="(Trans)glycosidases"/>
    <property type="match status" value="1"/>
</dbReference>
<reference evidence="8 9" key="1">
    <citation type="submission" date="2024-12" db="EMBL/GenBank/DDBJ databases">
        <title>The unique morphological basis and parallel evolutionary history of personate flowers in Penstemon.</title>
        <authorList>
            <person name="Depatie T.H."/>
            <person name="Wessinger C.A."/>
        </authorList>
    </citation>
    <scope>NUCLEOTIDE SEQUENCE [LARGE SCALE GENOMIC DNA]</scope>
    <source>
        <strain evidence="8">WTNN_2</strain>
        <tissue evidence="8">Leaf</tissue>
    </source>
</reference>
<evidence type="ECO:0000313" key="9">
    <source>
        <dbReference type="Proteomes" id="UP001634393"/>
    </source>
</evidence>
<evidence type="ECO:0000256" key="1">
    <source>
        <dbReference type="ARBA" id="ARBA00008773"/>
    </source>
</evidence>
<comment type="caution">
    <text evidence="8">The sequence shown here is derived from an EMBL/GenBank/DDBJ whole genome shotgun (WGS) entry which is preliminary data.</text>
</comment>
<keyword evidence="9" id="KW-1185">Reference proteome</keyword>
<dbReference type="EMBL" id="JBJXBP010000008">
    <property type="protein sequence ID" value="KAL3812882.1"/>
    <property type="molecule type" value="Genomic_DNA"/>
</dbReference>
<proteinExistence type="inferred from homology"/>
<dbReference type="AlphaFoldDB" id="A0ABD3RIR3"/>
<dbReference type="GO" id="GO:0016798">
    <property type="term" value="F:hydrolase activity, acting on glycosyl bonds"/>
    <property type="evidence" value="ECO:0007669"/>
    <property type="project" value="UniProtKB-KW"/>
</dbReference>
<feature type="domain" description="X8" evidence="7">
    <location>
        <begin position="368"/>
        <end position="451"/>
    </location>
</feature>
<evidence type="ECO:0000256" key="4">
    <source>
        <dbReference type="ARBA" id="ARBA00023157"/>
    </source>
</evidence>
<evidence type="ECO:0000256" key="6">
    <source>
        <dbReference type="RuleBase" id="RU004335"/>
    </source>
</evidence>
<comment type="similarity">
    <text evidence="1 6">Belongs to the glycosyl hydrolase 17 family.</text>
</comment>
<evidence type="ECO:0000259" key="7">
    <source>
        <dbReference type="SMART" id="SM00768"/>
    </source>
</evidence>
<evidence type="ECO:0000313" key="8">
    <source>
        <dbReference type="EMBL" id="KAL3812882.1"/>
    </source>
</evidence>
<dbReference type="InterPro" id="IPR012946">
    <property type="entry name" value="X8"/>
</dbReference>
<gene>
    <name evidence="8" type="ORF">ACJIZ3_014150</name>
</gene>
<keyword evidence="2" id="KW-0732">Signal</keyword>
<keyword evidence="4" id="KW-1015">Disulfide bond</keyword>
<evidence type="ECO:0000256" key="3">
    <source>
        <dbReference type="ARBA" id="ARBA00022801"/>
    </source>
</evidence>
<dbReference type="InterPro" id="IPR000490">
    <property type="entry name" value="Glyco_hydro_17"/>
</dbReference>
<dbReference type="InterPro" id="IPR017853">
    <property type="entry name" value="GH"/>
</dbReference>
<organism evidence="8 9">
    <name type="scientific">Penstemon smallii</name>
    <dbReference type="NCBI Taxonomy" id="265156"/>
    <lineage>
        <taxon>Eukaryota</taxon>
        <taxon>Viridiplantae</taxon>
        <taxon>Streptophyta</taxon>
        <taxon>Embryophyta</taxon>
        <taxon>Tracheophyta</taxon>
        <taxon>Spermatophyta</taxon>
        <taxon>Magnoliopsida</taxon>
        <taxon>eudicotyledons</taxon>
        <taxon>Gunneridae</taxon>
        <taxon>Pentapetalae</taxon>
        <taxon>asterids</taxon>
        <taxon>lamiids</taxon>
        <taxon>Lamiales</taxon>
        <taxon>Plantaginaceae</taxon>
        <taxon>Cheloneae</taxon>
        <taxon>Penstemon</taxon>
    </lineage>
</organism>
<dbReference type="Gene3D" id="1.20.58.1040">
    <property type="match status" value="1"/>
</dbReference>
<keyword evidence="5" id="KW-0326">Glycosidase</keyword>
<dbReference type="Gene3D" id="3.20.20.80">
    <property type="entry name" value="Glycosidases"/>
    <property type="match status" value="1"/>
</dbReference>
<accession>A0ABD3RIR3</accession>
<sequence>MSTLSSMIKMIVLAYVLVILFPINVIDAKIGVTWGRISSTQLVPSMVVDLLLQNKVEEARIFNDDDSVIEAFGGSNIGLSIGVSNPKDVNSSTTAIDFIQDKIAAYPSTKIRYVVIGSMPALSTAKYLNEPFDNVVKAIKFMQEALNESGYGEKIKAVITNSFSGVLKPNITKPSDAEFLDDLKEPITEILDVYKQNDSPFLIDFFPIAYINAYNIEPNYVFFDNKSSYVIHDNGFIYTNLFEFVHDSFLSALCKLGANKTKIVVSQIGWPTDGFPGANVVAAERFYKGLLPFSLSNKGTPLRPGRPIDIYVHSLTDEKQNPAGIPFTRHWGIFMSNGEPKYNIDLSGQGRDEIFPNMAKGINRMPSRWCVYNADGKDTEKVMKEFTFACANADCTSLAPGGSCSMLNFRENVSYAFNMYFQYHFQNESMCKFDGLGQVVVENPSRNGCVFPVETVKGNKRNKQLAAAYGNKRLHVDAALFLVLISIFLVLF</sequence>